<keyword evidence="3" id="KW-1185">Reference proteome</keyword>
<feature type="domain" description="HTH cro/C1-type" evidence="1">
    <location>
        <begin position="20"/>
        <end position="75"/>
    </location>
</feature>
<dbReference type="CDD" id="cd00093">
    <property type="entry name" value="HTH_XRE"/>
    <property type="match status" value="1"/>
</dbReference>
<dbReference type="RefSeq" id="WP_045458340.1">
    <property type="nucleotide sequence ID" value="NZ_BBLT01000001.1"/>
</dbReference>
<reference evidence="2 3" key="1">
    <citation type="submission" date="2014-09" db="EMBL/GenBank/DDBJ databases">
        <title>Sporocytophaga myxococcoides PG-01 genome sequencing.</title>
        <authorList>
            <person name="Liu L."/>
            <person name="Gao P.J."/>
            <person name="Chen G.J."/>
            <person name="Wang L.S."/>
        </authorList>
    </citation>
    <scope>NUCLEOTIDE SEQUENCE [LARGE SCALE GENOMIC DNA]</scope>
    <source>
        <strain evidence="2 3">PG-01</strain>
    </source>
</reference>
<evidence type="ECO:0000313" key="2">
    <source>
        <dbReference type="EMBL" id="GAL83451.1"/>
    </source>
</evidence>
<sequence>MENISIEINEESLTRFQKNLKVLRFSKMLTSAELSKELGISKNRAWDLETGRVTPGIKDLHKIAEYFKIFFIRDLLTKEFLIKLEIN</sequence>
<proteinExistence type="predicted"/>
<dbReference type="PROSITE" id="PS50943">
    <property type="entry name" value="HTH_CROC1"/>
    <property type="match status" value="1"/>
</dbReference>
<dbReference type="Gene3D" id="1.10.260.40">
    <property type="entry name" value="lambda repressor-like DNA-binding domains"/>
    <property type="match status" value="1"/>
</dbReference>
<dbReference type="GO" id="GO:0003677">
    <property type="term" value="F:DNA binding"/>
    <property type="evidence" value="ECO:0007669"/>
    <property type="project" value="InterPro"/>
</dbReference>
<dbReference type="EMBL" id="BBLT01000001">
    <property type="protein sequence ID" value="GAL83451.1"/>
    <property type="molecule type" value="Genomic_DNA"/>
</dbReference>
<gene>
    <name evidence="2" type="ORF">MYP_678</name>
</gene>
<dbReference type="Proteomes" id="UP000030185">
    <property type="component" value="Unassembled WGS sequence"/>
</dbReference>
<dbReference type="AlphaFoldDB" id="A0A098L983"/>
<dbReference type="InterPro" id="IPR010982">
    <property type="entry name" value="Lambda_DNA-bd_dom_sf"/>
</dbReference>
<dbReference type="STRING" id="153721.MYP_678"/>
<dbReference type="Pfam" id="PF01381">
    <property type="entry name" value="HTH_3"/>
    <property type="match status" value="1"/>
</dbReference>
<organism evidence="2 3">
    <name type="scientific">Sporocytophaga myxococcoides</name>
    <dbReference type="NCBI Taxonomy" id="153721"/>
    <lineage>
        <taxon>Bacteria</taxon>
        <taxon>Pseudomonadati</taxon>
        <taxon>Bacteroidota</taxon>
        <taxon>Cytophagia</taxon>
        <taxon>Cytophagales</taxon>
        <taxon>Cytophagaceae</taxon>
        <taxon>Sporocytophaga</taxon>
    </lineage>
</organism>
<dbReference type="InterPro" id="IPR001387">
    <property type="entry name" value="Cro/C1-type_HTH"/>
</dbReference>
<name>A0A098L983_9BACT</name>
<accession>A0A098L983</accession>
<comment type="caution">
    <text evidence="2">The sequence shown here is derived from an EMBL/GenBank/DDBJ whole genome shotgun (WGS) entry which is preliminary data.</text>
</comment>
<evidence type="ECO:0000313" key="3">
    <source>
        <dbReference type="Proteomes" id="UP000030185"/>
    </source>
</evidence>
<evidence type="ECO:0000259" key="1">
    <source>
        <dbReference type="PROSITE" id="PS50943"/>
    </source>
</evidence>
<dbReference type="SUPFAM" id="SSF47413">
    <property type="entry name" value="lambda repressor-like DNA-binding domains"/>
    <property type="match status" value="1"/>
</dbReference>
<protein>
    <recommendedName>
        <fullName evidence="1">HTH cro/C1-type domain-containing protein</fullName>
    </recommendedName>
</protein>